<dbReference type="InterPro" id="IPR051239">
    <property type="entry name" value="2'-dNMP_N-hydrolase"/>
</dbReference>
<comment type="caution">
    <text evidence="7">The sequence shown here is derived from an EMBL/GenBank/DDBJ whole genome shotgun (WGS) entry which is preliminary data.</text>
</comment>
<organism evidence="7 8">
    <name type="scientific">Chionoecetes opilio</name>
    <name type="common">Atlantic snow crab</name>
    <name type="synonym">Cancer opilio</name>
    <dbReference type="NCBI Taxonomy" id="41210"/>
    <lineage>
        <taxon>Eukaryota</taxon>
        <taxon>Metazoa</taxon>
        <taxon>Ecdysozoa</taxon>
        <taxon>Arthropoda</taxon>
        <taxon>Crustacea</taxon>
        <taxon>Multicrustacea</taxon>
        <taxon>Malacostraca</taxon>
        <taxon>Eumalacostraca</taxon>
        <taxon>Eucarida</taxon>
        <taxon>Decapoda</taxon>
        <taxon>Pleocyemata</taxon>
        <taxon>Brachyura</taxon>
        <taxon>Eubrachyura</taxon>
        <taxon>Majoidea</taxon>
        <taxon>Majidae</taxon>
        <taxon>Chionoecetes</taxon>
    </lineage>
</organism>
<dbReference type="GO" id="GO:0009159">
    <property type="term" value="P:deoxyribonucleoside monophosphate catabolic process"/>
    <property type="evidence" value="ECO:0007669"/>
    <property type="project" value="InterPro"/>
</dbReference>
<feature type="binding site" description="in other chain" evidence="6">
    <location>
        <position position="66"/>
    </location>
    <ligand>
        <name>substrate</name>
        <note>ligand shared between homodimeric partners</note>
    </ligand>
</feature>
<dbReference type="SUPFAM" id="SSF52309">
    <property type="entry name" value="N-(deoxy)ribosyltransferase-like"/>
    <property type="match status" value="1"/>
</dbReference>
<keyword evidence="4 6" id="KW-0326">Glycosidase</keyword>
<dbReference type="GO" id="GO:0042802">
    <property type="term" value="F:identical protein binding"/>
    <property type="evidence" value="ECO:0007669"/>
    <property type="project" value="UniProtKB-ARBA"/>
</dbReference>
<dbReference type="AlphaFoldDB" id="A0A8J4XS39"/>
<feature type="binding site" description="in other chain" evidence="6">
    <location>
        <begin position="51"/>
        <end position="57"/>
    </location>
    <ligand>
        <name>substrate</name>
        <note>ligand shared between homodimeric partners</note>
    </ligand>
</feature>
<dbReference type="GO" id="GO:0005737">
    <property type="term" value="C:cytoplasm"/>
    <property type="evidence" value="ECO:0007669"/>
    <property type="project" value="UniProtKB-SubCell"/>
</dbReference>
<dbReference type="InterPro" id="IPR007710">
    <property type="entry name" value="Nucleoside_deoxyribTrfase"/>
</dbReference>
<feature type="binding site" evidence="6">
    <location>
        <begin position="157"/>
        <end position="159"/>
    </location>
    <ligand>
        <name>substrate</name>
        <note>ligand shared between homodimeric partners</note>
    </ligand>
</feature>
<evidence type="ECO:0000313" key="7">
    <source>
        <dbReference type="EMBL" id="KAG0711924.1"/>
    </source>
</evidence>
<dbReference type="GO" id="GO:0005634">
    <property type="term" value="C:nucleus"/>
    <property type="evidence" value="ECO:0007669"/>
    <property type="project" value="UniProtKB-SubCell"/>
</dbReference>
<comment type="catalytic activity">
    <reaction evidence="5">
        <text>5-hydroxymethyl-dUMP + H2O = 5-hydroxymethyluracil + 2-deoxy-D-ribose 5-phosphate</text>
        <dbReference type="Rhea" id="RHEA:77099"/>
        <dbReference type="ChEBI" id="CHEBI:15377"/>
        <dbReference type="ChEBI" id="CHEBI:16964"/>
        <dbReference type="ChEBI" id="CHEBI:62877"/>
        <dbReference type="ChEBI" id="CHEBI:90409"/>
    </reaction>
    <physiologicalReaction direction="left-to-right" evidence="5">
        <dbReference type="Rhea" id="RHEA:77100"/>
    </physiologicalReaction>
</comment>
<keyword evidence="6" id="KW-0963">Cytoplasm</keyword>
<dbReference type="OrthoDB" id="18087at2759"/>
<dbReference type="GO" id="GO:0070694">
    <property type="term" value="F:5-hydroxymethyl-dUMP N-hydrolase activity"/>
    <property type="evidence" value="ECO:0007669"/>
    <property type="project" value="InterPro"/>
</dbReference>
<dbReference type="GO" id="GO:0009116">
    <property type="term" value="P:nucleoside metabolic process"/>
    <property type="evidence" value="ECO:0007669"/>
    <property type="project" value="UniProtKB-UniRule"/>
</dbReference>
<comment type="catalytic activity">
    <reaction evidence="6">
        <text>a pyrimidine 2'-deoxyribonucleoside 5'-phosphate + H2O = a pyrimidine nucleobase + 2-deoxy-D-ribose 5-phosphate</text>
        <dbReference type="Rhea" id="RHEA:57852"/>
        <dbReference type="ChEBI" id="CHEBI:15377"/>
        <dbReference type="ChEBI" id="CHEBI:26432"/>
        <dbReference type="ChEBI" id="CHEBI:62877"/>
        <dbReference type="ChEBI" id="CHEBI:142209"/>
    </reaction>
</comment>
<evidence type="ECO:0000256" key="2">
    <source>
        <dbReference type="ARBA" id="ARBA00022801"/>
    </source>
</evidence>
<dbReference type="GO" id="GO:0006163">
    <property type="term" value="P:purine nucleotide metabolic process"/>
    <property type="evidence" value="ECO:0007669"/>
    <property type="project" value="UniProtKB-ARBA"/>
</dbReference>
<accession>A0A8J4XS39</accession>
<dbReference type="Proteomes" id="UP000770661">
    <property type="component" value="Unassembled WGS sequence"/>
</dbReference>
<keyword evidence="3 6" id="KW-0546">Nucleotide metabolism</keyword>
<evidence type="ECO:0000256" key="3">
    <source>
        <dbReference type="ARBA" id="ARBA00023080"/>
    </source>
</evidence>
<evidence type="ECO:0000313" key="8">
    <source>
        <dbReference type="Proteomes" id="UP000770661"/>
    </source>
</evidence>
<comment type="function">
    <text evidence="6">Catalyzes the cleavage of the N-glycosidic bond of deoxyribonucleoside 5'-monophosphates to yield deoxyribose 5-phosphate and a purine or pyrimidine base.</text>
</comment>
<dbReference type="EC" id="3.2.2.-" evidence="6"/>
<keyword evidence="2 6" id="KW-0378">Hydrolase</keyword>
<evidence type="ECO:0000256" key="1">
    <source>
        <dbReference type="ARBA" id="ARBA00011407"/>
    </source>
</evidence>
<dbReference type="Gene3D" id="3.40.50.450">
    <property type="match status" value="1"/>
</dbReference>
<evidence type="ECO:0000256" key="6">
    <source>
        <dbReference type="HAMAP-Rule" id="MF_03036"/>
    </source>
</evidence>
<dbReference type="HAMAP" id="MF_03036">
    <property type="entry name" value="Nuc_phosphate_hydrolase"/>
    <property type="match status" value="1"/>
</dbReference>
<dbReference type="EMBL" id="JACEEZ010022873">
    <property type="protein sequence ID" value="KAG0711924.1"/>
    <property type="molecule type" value="Genomic_DNA"/>
</dbReference>
<name>A0A8J4XS39_CHIOP</name>
<comment type="catalytic activity">
    <reaction evidence="6">
        <text>a purine 2'-deoxyribonucleoside 5'-phosphate + H2O = a purine nucleobase + 2-deoxy-D-ribose 5-phosphate</text>
        <dbReference type="Rhea" id="RHEA:51132"/>
        <dbReference type="ChEBI" id="CHEBI:15377"/>
        <dbReference type="ChEBI" id="CHEBI:26386"/>
        <dbReference type="ChEBI" id="CHEBI:62877"/>
        <dbReference type="ChEBI" id="CHEBI:142198"/>
    </reaction>
</comment>
<evidence type="ECO:0000256" key="4">
    <source>
        <dbReference type="ARBA" id="ARBA00023295"/>
    </source>
</evidence>
<sequence length="247" mass="27101">MGREVPARRGPGDRDGTRSKITGLVLELSGYSHTLGAPECVSIMPSKLKIYFCGSIRAGRGDVDLYGRIVEMLGAYGKVLTPFVADKAVMGTSPEEGTARGDKEIYDRDMELMGECHAVVAEVTQPSLGVGYELGQGSAMGKTILCLYRPQQDKLLSAMIRGAEQKGKFITRDYKEEELPKIFEEFFTECVAIKHKDSLDWDTYEPIAQHPRLSVTAGAFNGFGMYTSTNNELLAVVHSVVLIPQLL</sequence>
<keyword evidence="6" id="KW-0539">Nucleus</keyword>
<comment type="subunit">
    <text evidence="1 6">Monomer and homodimer.</text>
</comment>
<comment type="subcellular location">
    <subcellularLocation>
        <location evidence="6">Cytoplasm</location>
    </subcellularLocation>
    <subcellularLocation>
        <location evidence="6">Nucleus</location>
    </subcellularLocation>
</comment>
<keyword evidence="8" id="KW-1185">Reference proteome</keyword>
<dbReference type="Pfam" id="PF05014">
    <property type="entry name" value="Nuc_deoxyrib_tr"/>
    <property type="match status" value="1"/>
</dbReference>
<evidence type="ECO:0000256" key="5">
    <source>
        <dbReference type="ARBA" id="ARBA00047460"/>
    </source>
</evidence>
<dbReference type="PANTHER" id="PTHR15364">
    <property type="entry name" value="2'-DEOXYNUCLEOSIDE 5'-PHOSPHATE N-HYDROLASE 1"/>
    <property type="match status" value="1"/>
</dbReference>
<dbReference type="InterPro" id="IPR028607">
    <property type="entry name" value="DNPH1"/>
</dbReference>
<gene>
    <name evidence="7" type="ORF">GWK47_019516</name>
</gene>
<comment type="similarity">
    <text evidence="6">Belongs to the 2'-deoxynucleoside 5'-phosphate N-hydrolase 1 family.</text>
</comment>
<protein>
    <recommendedName>
        <fullName evidence="6">Putative 2'-deoxynucleoside 5'-phosphate N-hydrolase 1</fullName>
        <ecNumber evidence="6">3.2.2.-</ecNumber>
    </recommendedName>
</protein>
<reference evidence="7" key="1">
    <citation type="submission" date="2020-07" db="EMBL/GenBank/DDBJ databases">
        <title>The High-quality genome of the commercially important snow crab, Chionoecetes opilio.</title>
        <authorList>
            <person name="Jeong J.-H."/>
            <person name="Ryu S."/>
        </authorList>
    </citation>
    <scope>NUCLEOTIDE SEQUENCE</scope>
    <source>
        <strain evidence="7">MADBK_172401_WGS</strain>
        <tissue evidence="7">Digestive gland</tissue>
    </source>
</reference>
<dbReference type="FunFam" id="3.40.50.450:FF:000019">
    <property type="entry name" value="2'-deoxynucleoside 5'-phosphate N-hydrolase 1"/>
    <property type="match status" value="1"/>
</dbReference>
<dbReference type="PANTHER" id="PTHR15364:SF0">
    <property type="entry name" value="2'-DEOXYNUCLEOSIDE 5'-PHOSPHATE N-HYDROLASE 1"/>
    <property type="match status" value="1"/>
</dbReference>
<proteinExistence type="inferred from homology"/>
<feature type="binding site" description="in other chain" evidence="6">
    <location>
        <position position="133"/>
    </location>
    <ligand>
        <name>substrate</name>
        <note>ligand shared between homodimeric partners</note>
    </ligand>
</feature>